<dbReference type="Pfam" id="PF01612">
    <property type="entry name" value="DNA_pol_A_exo1"/>
    <property type="match status" value="1"/>
</dbReference>
<dbReference type="SUPFAM" id="SSF47819">
    <property type="entry name" value="HRDC-like"/>
    <property type="match status" value="1"/>
</dbReference>
<name>C7NI77_KYTSD</name>
<dbReference type="SMART" id="SM00474">
    <property type="entry name" value="35EXOc"/>
    <property type="match status" value="1"/>
</dbReference>
<dbReference type="InterPro" id="IPR010997">
    <property type="entry name" value="HRDC-like_sf"/>
</dbReference>
<proteinExistence type="predicted"/>
<evidence type="ECO:0000313" key="2">
    <source>
        <dbReference type="EMBL" id="ACV06584.1"/>
    </source>
</evidence>
<dbReference type="AlphaFoldDB" id="C7NI77"/>
<dbReference type="InterPro" id="IPR036397">
    <property type="entry name" value="RNaseH_sf"/>
</dbReference>
<dbReference type="Gene3D" id="3.30.420.10">
    <property type="entry name" value="Ribonuclease H-like superfamily/Ribonuclease H"/>
    <property type="match status" value="1"/>
</dbReference>
<feature type="domain" description="HRDC" evidence="1">
    <location>
        <begin position="218"/>
        <end position="304"/>
    </location>
</feature>
<dbReference type="InterPro" id="IPR002562">
    <property type="entry name" value="3'-5'_exonuclease_dom"/>
</dbReference>
<accession>C7NI77</accession>
<keyword evidence="3" id="KW-1185">Reference proteome</keyword>
<dbReference type="GO" id="GO:0003676">
    <property type="term" value="F:nucleic acid binding"/>
    <property type="evidence" value="ECO:0007669"/>
    <property type="project" value="InterPro"/>
</dbReference>
<dbReference type="RefSeq" id="WP_015779529.1">
    <property type="nucleotide sequence ID" value="NC_013169.1"/>
</dbReference>
<dbReference type="PANTHER" id="PTHR47649:SF1">
    <property type="entry name" value="RIBONUCLEASE D"/>
    <property type="match status" value="1"/>
</dbReference>
<dbReference type="Proteomes" id="UP000006666">
    <property type="component" value="Chromosome"/>
</dbReference>
<dbReference type="GO" id="GO:0000166">
    <property type="term" value="F:nucleotide binding"/>
    <property type="evidence" value="ECO:0007669"/>
    <property type="project" value="InterPro"/>
</dbReference>
<dbReference type="EMBL" id="CP001686">
    <property type="protein sequence ID" value="ACV06584.1"/>
    <property type="molecule type" value="Genomic_DNA"/>
</dbReference>
<dbReference type="InterPro" id="IPR041605">
    <property type="entry name" value="Exo_C"/>
</dbReference>
<evidence type="ECO:0000259" key="1">
    <source>
        <dbReference type="PROSITE" id="PS50967"/>
    </source>
</evidence>
<reference evidence="2 3" key="1">
    <citation type="journal article" date="2009" name="Stand. Genomic Sci.">
        <title>Complete genome sequence of Kytococcus sedentarius type strain (541).</title>
        <authorList>
            <person name="Sims D."/>
            <person name="Brettin T."/>
            <person name="Detter J.C."/>
            <person name="Han C."/>
            <person name="Lapidus A."/>
            <person name="Copeland A."/>
            <person name="Glavina Del Rio T."/>
            <person name="Nolan M."/>
            <person name="Chen F."/>
            <person name="Lucas S."/>
            <person name="Tice H."/>
            <person name="Cheng J.F."/>
            <person name="Bruce D."/>
            <person name="Goodwin L."/>
            <person name="Pitluck S."/>
            <person name="Ovchinnikova G."/>
            <person name="Pati A."/>
            <person name="Ivanova N."/>
            <person name="Mavrommatis K."/>
            <person name="Chen A."/>
            <person name="Palaniappan K."/>
            <person name="D'haeseleer P."/>
            <person name="Chain P."/>
            <person name="Bristow J."/>
            <person name="Eisen J.A."/>
            <person name="Markowitz V."/>
            <person name="Hugenholtz P."/>
            <person name="Schneider S."/>
            <person name="Goker M."/>
            <person name="Pukall R."/>
            <person name="Kyrpides N.C."/>
            <person name="Klenk H.P."/>
        </authorList>
    </citation>
    <scope>NUCLEOTIDE SEQUENCE [LARGE SCALE GENOMIC DNA]</scope>
    <source>
        <strain evidence="3">ATCC 14392 / DSM 20547 / JCM 11482 / CCUG 33030 / NBRC 15357 / NCTC 11040 / CCM 314 / 541</strain>
    </source>
</reference>
<dbReference type="Gene3D" id="1.10.150.80">
    <property type="entry name" value="HRDC domain"/>
    <property type="match status" value="2"/>
</dbReference>
<evidence type="ECO:0000313" key="3">
    <source>
        <dbReference type="Proteomes" id="UP000006666"/>
    </source>
</evidence>
<dbReference type="STRING" id="478801.Ksed_15690"/>
<dbReference type="eggNOG" id="COG0349">
    <property type="taxonomic scope" value="Bacteria"/>
</dbReference>
<dbReference type="InterPro" id="IPR051086">
    <property type="entry name" value="RNase_D-like"/>
</dbReference>
<dbReference type="Pfam" id="PF18305">
    <property type="entry name" value="DNA_pol_A_exoN"/>
    <property type="match status" value="1"/>
</dbReference>
<protein>
    <submittedName>
        <fullName evidence="2">Ribonuclease D</fullName>
    </submittedName>
</protein>
<dbReference type="HOGENOM" id="CLU_042387_3_0_11"/>
<dbReference type="CDD" id="cd06142">
    <property type="entry name" value="RNaseD_exo"/>
    <property type="match status" value="1"/>
</dbReference>
<dbReference type="InterPro" id="IPR012337">
    <property type="entry name" value="RNaseH-like_sf"/>
</dbReference>
<dbReference type="GO" id="GO:0008408">
    <property type="term" value="F:3'-5' exonuclease activity"/>
    <property type="evidence" value="ECO:0007669"/>
    <property type="project" value="InterPro"/>
</dbReference>
<dbReference type="Pfam" id="PF00570">
    <property type="entry name" value="HRDC"/>
    <property type="match status" value="1"/>
</dbReference>
<dbReference type="GO" id="GO:0006139">
    <property type="term" value="P:nucleobase-containing compound metabolic process"/>
    <property type="evidence" value="ECO:0007669"/>
    <property type="project" value="InterPro"/>
</dbReference>
<organism evidence="2 3">
    <name type="scientific">Kytococcus sedentarius (strain ATCC 14392 / DSM 20547 / JCM 11482 / CCUG 33030 / NBRC 15357 / NCTC 11040 / CCM 314 / 541)</name>
    <name type="common">Micrococcus sedentarius</name>
    <dbReference type="NCBI Taxonomy" id="478801"/>
    <lineage>
        <taxon>Bacteria</taxon>
        <taxon>Bacillati</taxon>
        <taxon>Actinomycetota</taxon>
        <taxon>Actinomycetes</taxon>
        <taxon>Micrococcales</taxon>
        <taxon>Kytococcaceae</taxon>
        <taxon>Kytococcus</taxon>
    </lineage>
</organism>
<dbReference type="PANTHER" id="PTHR47649">
    <property type="entry name" value="RIBONUCLEASE D"/>
    <property type="match status" value="1"/>
</dbReference>
<dbReference type="PROSITE" id="PS50967">
    <property type="entry name" value="HRDC"/>
    <property type="match status" value="1"/>
</dbReference>
<dbReference type="InterPro" id="IPR044876">
    <property type="entry name" value="HRDC_dom_sf"/>
</dbReference>
<gene>
    <name evidence="2" type="ordered locus">Ksed_15690</name>
</gene>
<dbReference type="KEGG" id="kse:Ksed_15690"/>
<dbReference type="InterPro" id="IPR002121">
    <property type="entry name" value="HRDC_dom"/>
</dbReference>
<sequence>MPTPLTHPAEDLPPVVADDAGLAEAAARVAAGTGPVAIDAERASGHRYGNDAYLVQLRRQGAGTLLVDPMGITDMSPLAEALDGPEWVLHAATQDLPCLADLGLRPRSLFDTELGGRLVGLPRVGLAAVVEHYLDLTLAKEHSAVDWSTRPLPTDWLVYAALDVEVLVEVRDAMEADLERLGRDEWARQEFDALTSFTAKDHGDEAWRRTSGTHRIRRPRQAATLRELWLVRDEMARERDVTPSKVMHDDALVALATAPMVDPADMAPVVRYALAARGAKNSRGGRPHRATGAAERRVRRAMATLQGHADQWWGAVVRAAELPEAELPPAKLPSVGPPPAKAWADRDPRAAARLAAARAELGELAEGYGVPVENLLTPSLLREVLWDTADREHLQAAQVDADLEAGGARPWQRELAVPVIVRAAEAPAPTD</sequence>
<dbReference type="SUPFAM" id="SSF53098">
    <property type="entry name" value="Ribonuclease H-like"/>
    <property type="match status" value="1"/>
</dbReference>